<evidence type="ECO:0000313" key="2">
    <source>
        <dbReference type="EMBL" id="SFB33691.1"/>
    </source>
</evidence>
<comment type="similarity">
    <text evidence="1">Belongs to the UPF0251 family.</text>
</comment>
<dbReference type="AlphaFoldDB" id="A0A1I1A6V8"/>
<evidence type="ECO:0000256" key="1">
    <source>
        <dbReference type="ARBA" id="ARBA00009350"/>
    </source>
</evidence>
<organism evidence="2 3">
    <name type="scientific">Acetitomaculum ruminis DSM 5522</name>
    <dbReference type="NCBI Taxonomy" id="1120918"/>
    <lineage>
        <taxon>Bacteria</taxon>
        <taxon>Bacillati</taxon>
        <taxon>Bacillota</taxon>
        <taxon>Clostridia</taxon>
        <taxon>Lachnospirales</taxon>
        <taxon>Lachnospiraceae</taxon>
        <taxon>Acetitomaculum</taxon>
    </lineage>
</organism>
<dbReference type="Proteomes" id="UP000198838">
    <property type="component" value="Unassembled WGS sequence"/>
</dbReference>
<accession>A0A1I1A6V8</accession>
<dbReference type="OrthoDB" id="280278at2"/>
<protein>
    <submittedName>
        <fullName evidence="2">Predicted DNA-binding protein, UPF0251 family</fullName>
    </submittedName>
</protein>
<dbReference type="PANTHER" id="PTHR37478:SF2">
    <property type="entry name" value="UPF0251 PROTEIN TK0562"/>
    <property type="match status" value="1"/>
</dbReference>
<dbReference type="RefSeq" id="WP_092874244.1">
    <property type="nucleotide sequence ID" value="NZ_FOJY01000022.1"/>
</dbReference>
<keyword evidence="2" id="KW-0238">DNA-binding</keyword>
<evidence type="ECO:0000313" key="3">
    <source>
        <dbReference type="Proteomes" id="UP000198838"/>
    </source>
</evidence>
<dbReference type="SUPFAM" id="SSF88659">
    <property type="entry name" value="Sigma3 and sigma4 domains of RNA polymerase sigma factors"/>
    <property type="match status" value="1"/>
</dbReference>
<dbReference type="Pfam" id="PF02001">
    <property type="entry name" value="DUF134"/>
    <property type="match status" value="1"/>
</dbReference>
<dbReference type="InterPro" id="IPR002852">
    <property type="entry name" value="UPF0251"/>
</dbReference>
<gene>
    <name evidence="2" type="ORF">SAMN05216249_12212</name>
</gene>
<proteinExistence type="inferred from homology"/>
<dbReference type="STRING" id="1120918.SAMN05216249_12212"/>
<reference evidence="2 3" key="1">
    <citation type="submission" date="2016-10" db="EMBL/GenBank/DDBJ databases">
        <authorList>
            <person name="de Groot N.N."/>
        </authorList>
    </citation>
    <scope>NUCLEOTIDE SEQUENCE [LARGE SCALE GENOMIC DNA]</scope>
    <source>
        <strain evidence="2 3">DSM 5522</strain>
    </source>
</reference>
<dbReference type="GO" id="GO:0003677">
    <property type="term" value="F:DNA binding"/>
    <property type="evidence" value="ECO:0007669"/>
    <property type="project" value="UniProtKB-KW"/>
</dbReference>
<dbReference type="InterPro" id="IPR013324">
    <property type="entry name" value="RNA_pol_sigma_r3/r4-like"/>
</dbReference>
<keyword evidence="3" id="KW-1185">Reference proteome</keyword>
<dbReference type="PANTHER" id="PTHR37478">
    <property type="match status" value="1"/>
</dbReference>
<sequence length="114" mass="12604">MARPKKCKRICSIPDIGKFVPDNGETQAKAITMTLEEYQCIRLIDYKDASQEECAISMNVARTTVTAMYDSARKKLAKCLVEGNILYIEGGNYVVCDKSAECAGSKPCCERNHG</sequence>
<name>A0A1I1A6V8_9FIRM</name>
<dbReference type="EMBL" id="FOJY01000022">
    <property type="protein sequence ID" value="SFB33691.1"/>
    <property type="molecule type" value="Genomic_DNA"/>
</dbReference>